<evidence type="ECO:0000313" key="3">
    <source>
        <dbReference type="Proteomes" id="UP000784294"/>
    </source>
</evidence>
<dbReference type="AlphaFoldDB" id="A0A3S5AEK2"/>
<evidence type="ECO:0000256" key="1">
    <source>
        <dbReference type="SAM" id="MobiDB-lite"/>
    </source>
</evidence>
<feature type="region of interest" description="Disordered" evidence="1">
    <location>
        <begin position="84"/>
        <end position="133"/>
    </location>
</feature>
<evidence type="ECO:0000313" key="2">
    <source>
        <dbReference type="EMBL" id="VEL14458.1"/>
    </source>
</evidence>
<reference evidence="2" key="1">
    <citation type="submission" date="2018-11" db="EMBL/GenBank/DDBJ databases">
        <authorList>
            <consortium name="Pathogen Informatics"/>
        </authorList>
    </citation>
    <scope>NUCLEOTIDE SEQUENCE</scope>
</reference>
<gene>
    <name evidence="2" type="ORF">PXEA_LOCUS7898</name>
</gene>
<proteinExistence type="predicted"/>
<sequence length="133" mass="15037">MVWARVPPRGEGVHRLVGPKCTNDKITRVVRPIQAFRLYHVSRRMLFRYHGHGFQLLGYSLVDALLEQVGRLVDVGCRQTVQTEGAQVSCKGEHEEEAEEAPDADQKAGGGFIGWTKGDSLNNQPKRQEQERR</sequence>
<protein>
    <submittedName>
        <fullName evidence="2">Uncharacterized protein</fullName>
    </submittedName>
</protein>
<accession>A0A3S5AEK2</accession>
<name>A0A3S5AEK2_9PLAT</name>
<keyword evidence="3" id="KW-1185">Reference proteome</keyword>
<dbReference type="Proteomes" id="UP000784294">
    <property type="component" value="Unassembled WGS sequence"/>
</dbReference>
<dbReference type="EMBL" id="CAAALY010021216">
    <property type="protein sequence ID" value="VEL14458.1"/>
    <property type="molecule type" value="Genomic_DNA"/>
</dbReference>
<comment type="caution">
    <text evidence="2">The sequence shown here is derived from an EMBL/GenBank/DDBJ whole genome shotgun (WGS) entry which is preliminary data.</text>
</comment>
<organism evidence="2 3">
    <name type="scientific">Protopolystoma xenopodis</name>
    <dbReference type="NCBI Taxonomy" id="117903"/>
    <lineage>
        <taxon>Eukaryota</taxon>
        <taxon>Metazoa</taxon>
        <taxon>Spiralia</taxon>
        <taxon>Lophotrochozoa</taxon>
        <taxon>Platyhelminthes</taxon>
        <taxon>Monogenea</taxon>
        <taxon>Polyopisthocotylea</taxon>
        <taxon>Polystomatidea</taxon>
        <taxon>Polystomatidae</taxon>
        <taxon>Protopolystoma</taxon>
    </lineage>
</organism>